<comment type="caution">
    <text evidence="1">The sequence shown here is derived from an EMBL/GenBank/DDBJ whole genome shotgun (WGS) entry which is preliminary data.</text>
</comment>
<gene>
    <name evidence="1" type="ORF">NM208_g4715</name>
</gene>
<protein>
    <submittedName>
        <fullName evidence="1">Uncharacterized protein</fullName>
    </submittedName>
</protein>
<evidence type="ECO:0000313" key="1">
    <source>
        <dbReference type="EMBL" id="KAJ3541214.1"/>
    </source>
</evidence>
<organism evidence="1 2">
    <name type="scientific">Fusarium decemcellulare</name>
    <dbReference type="NCBI Taxonomy" id="57161"/>
    <lineage>
        <taxon>Eukaryota</taxon>
        <taxon>Fungi</taxon>
        <taxon>Dikarya</taxon>
        <taxon>Ascomycota</taxon>
        <taxon>Pezizomycotina</taxon>
        <taxon>Sordariomycetes</taxon>
        <taxon>Hypocreomycetidae</taxon>
        <taxon>Hypocreales</taxon>
        <taxon>Nectriaceae</taxon>
        <taxon>Fusarium</taxon>
        <taxon>Fusarium decemcellulare species complex</taxon>
    </lineage>
</organism>
<reference evidence="1" key="1">
    <citation type="submission" date="2022-08" db="EMBL/GenBank/DDBJ databases">
        <title>Genome Sequence of Fusarium decemcellulare.</title>
        <authorList>
            <person name="Buettner E."/>
        </authorList>
    </citation>
    <scope>NUCLEOTIDE SEQUENCE</scope>
    <source>
        <strain evidence="1">Babe19</strain>
    </source>
</reference>
<name>A0ACC1SJT5_9HYPO</name>
<dbReference type="EMBL" id="JANRMS010000365">
    <property type="protein sequence ID" value="KAJ3541214.1"/>
    <property type="molecule type" value="Genomic_DNA"/>
</dbReference>
<evidence type="ECO:0000313" key="2">
    <source>
        <dbReference type="Proteomes" id="UP001148629"/>
    </source>
</evidence>
<keyword evidence="2" id="KW-1185">Reference proteome</keyword>
<accession>A0ACC1SJT5</accession>
<sequence length="246" mass="27663">MVHDLHEHTTTDDSNHHSRLETMNNIYQPPVLSRPHPTNETWPNDSISYGTWYPYFPWNPNMGHVGDQFWPSTSEPNEWIETQWEQPLFTPPSDQAIEEAVLQAPYDSTPVAPVSRPPPTLEREQTITTGVPRGVDAEFDMAYELNTDMGMRWKRKRPAAEDFDQVATEGETWKLQSSPTQHELRGNGHGEDPSPQFAPIGNPAIASIGILGQQLQDATRRQLDLVQSHTGISAPTPAASHFGRPQ</sequence>
<proteinExistence type="predicted"/>
<dbReference type="Proteomes" id="UP001148629">
    <property type="component" value="Unassembled WGS sequence"/>
</dbReference>